<comment type="function">
    <text evidence="9">Digests double-stranded RNA. Involved in the processing of primary rRNA transcript to yield the immediate precursors to the large and small rRNAs (23S and 16S). Processes some mRNAs, and tRNAs when they are encoded in the rRNA operon. Processes pre-crRNA and tracrRNA of type II CRISPR loci if present in the organism.</text>
</comment>
<evidence type="ECO:0000256" key="6">
    <source>
        <dbReference type="ARBA" id="ARBA00022759"/>
    </source>
</evidence>
<dbReference type="EC" id="3.1.26.3" evidence="9"/>
<dbReference type="PROSITE" id="PS00517">
    <property type="entry name" value="RNASE_3_1"/>
    <property type="match status" value="1"/>
</dbReference>
<dbReference type="Gene3D" id="1.10.1520.10">
    <property type="entry name" value="Ribonuclease III domain"/>
    <property type="match status" value="1"/>
</dbReference>
<dbReference type="PROSITE" id="PS50137">
    <property type="entry name" value="DS_RBD"/>
    <property type="match status" value="1"/>
</dbReference>
<reference evidence="12 13" key="1">
    <citation type="submission" date="2022-08" db="EMBL/GenBank/DDBJ databases">
        <title>Aerococcaceae sp. nov isolated from spoiled eye mask.</title>
        <authorList>
            <person name="Zhou G."/>
            <person name="Xie X.-B."/>
            <person name="Shi Q.-S."/>
            <person name="Wang Y.-S."/>
            <person name="Wen X."/>
            <person name="Peng H."/>
            <person name="Yang X.-J."/>
            <person name="Tao H.-B."/>
            <person name="Huang X.-M."/>
        </authorList>
    </citation>
    <scope>NUCLEOTIDE SEQUENCE [LARGE SCALE GENOMIC DNA]</scope>
    <source>
        <strain evidence="13">DM20194951</strain>
    </source>
</reference>
<dbReference type="InterPro" id="IPR036389">
    <property type="entry name" value="RNase_III_sf"/>
</dbReference>
<dbReference type="Proteomes" id="UP001315967">
    <property type="component" value="Chromosome"/>
</dbReference>
<keyword evidence="4 9" id="KW-0507">mRNA processing</keyword>
<dbReference type="SMART" id="SM00535">
    <property type="entry name" value="RIBOc"/>
    <property type="match status" value="1"/>
</dbReference>
<keyword evidence="8 9" id="KW-0694">RNA-binding</keyword>
<evidence type="ECO:0000256" key="3">
    <source>
        <dbReference type="ARBA" id="ARBA00022552"/>
    </source>
</evidence>
<keyword evidence="9" id="KW-0460">Magnesium</keyword>
<comment type="catalytic activity">
    <reaction evidence="1 9">
        <text>Endonucleolytic cleavage to 5'-phosphomonoester.</text>
        <dbReference type="EC" id="3.1.26.3"/>
    </reaction>
</comment>
<proteinExistence type="inferred from homology"/>
<sequence>MTQLIQHIENILGSKIKQPVIFETAFNHTSYVNEQKNPDLLHNERLEFLGDAILELLTSDFLFHQYPNDPEGSLSRMRAQLVQEASLAYLAKKLKFHQFIKLGKGELTSGGNQRDSILADCFEAFLGAIYLDQGLEKVKEFLQQYMFANHRQIIEQITIDYKTRFQEKAQQQGSVLIQYQLLEQSGPAHNQLFKVGLFVNNALVSIGIGKNKKAAEMLAAKNGFNQIDERGQVINVLKQN</sequence>
<dbReference type="PANTHER" id="PTHR11207">
    <property type="entry name" value="RIBONUCLEASE III"/>
    <property type="match status" value="1"/>
</dbReference>
<dbReference type="PANTHER" id="PTHR11207:SF0">
    <property type="entry name" value="RIBONUCLEASE 3"/>
    <property type="match status" value="1"/>
</dbReference>
<dbReference type="EMBL" id="CP102453">
    <property type="protein sequence ID" value="UUX34097.1"/>
    <property type="molecule type" value="Genomic_DNA"/>
</dbReference>
<evidence type="ECO:0000256" key="7">
    <source>
        <dbReference type="ARBA" id="ARBA00022801"/>
    </source>
</evidence>
<feature type="binding site" evidence="9">
    <location>
        <position position="120"/>
    </location>
    <ligand>
        <name>Mg(2+)</name>
        <dbReference type="ChEBI" id="CHEBI:18420"/>
    </ligand>
</feature>
<dbReference type="Gene3D" id="3.30.160.20">
    <property type="match status" value="1"/>
</dbReference>
<keyword evidence="5 9" id="KW-0540">Nuclease</keyword>
<keyword evidence="9" id="KW-0963">Cytoplasm</keyword>
<comment type="subunit">
    <text evidence="9">Homodimer.</text>
</comment>
<protein>
    <recommendedName>
        <fullName evidence="9">Ribonuclease 3</fullName>
        <ecNumber evidence="9">3.1.26.3</ecNumber>
    </recommendedName>
    <alternativeName>
        <fullName evidence="9">Ribonuclease III</fullName>
        <shortName evidence="9">RNase III</shortName>
    </alternativeName>
</protein>
<keyword evidence="7 9" id="KW-0378">Hydrolase</keyword>
<comment type="subcellular location">
    <subcellularLocation>
        <location evidence="9">Cytoplasm</location>
    </subcellularLocation>
</comment>
<comment type="cofactor">
    <cofactor evidence="9">
        <name>Mg(2+)</name>
        <dbReference type="ChEBI" id="CHEBI:18420"/>
    </cofactor>
</comment>
<dbReference type="SMART" id="SM00358">
    <property type="entry name" value="DSRM"/>
    <property type="match status" value="1"/>
</dbReference>
<dbReference type="CDD" id="cd00593">
    <property type="entry name" value="RIBOc"/>
    <property type="match status" value="1"/>
</dbReference>
<keyword evidence="6 9" id="KW-0255">Endonuclease</keyword>
<evidence type="ECO:0000259" key="11">
    <source>
        <dbReference type="PROSITE" id="PS50142"/>
    </source>
</evidence>
<organism evidence="12 13">
    <name type="scientific">Fundicoccus culcitae</name>
    <dbReference type="NCBI Taxonomy" id="2969821"/>
    <lineage>
        <taxon>Bacteria</taxon>
        <taxon>Bacillati</taxon>
        <taxon>Bacillota</taxon>
        <taxon>Bacilli</taxon>
        <taxon>Lactobacillales</taxon>
        <taxon>Aerococcaceae</taxon>
        <taxon>Fundicoccus</taxon>
    </lineage>
</organism>
<accession>A0ABY5P5S3</accession>
<dbReference type="InterPro" id="IPR011907">
    <property type="entry name" value="RNase_III"/>
</dbReference>
<evidence type="ECO:0000313" key="12">
    <source>
        <dbReference type="EMBL" id="UUX34097.1"/>
    </source>
</evidence>
<feature type="binding site" evidence="9">
    <location>
        <position position="123"/>
    </location>
    <ligand>
        <name>Mg(2+)</name>
        <dbReference type="ChEBI" id="CHEBI:18420"/>
    </ligand>
</feature>
<feature type="active site" evidence="9">
    <location>
        <position position="51"/>
    </location>
</feature>
<evidence type="ECO:0000256" key="9">
    <source>
        <dbReference type="HAMAP-Rule" id="MF_00104"/>
    </source>
</evidence>
<dbReference type="PROSITE" id="PS50142">
    <property type="entry name" value="RNASE_3_2"/>
    <property type="match status" value="1"/>
</dbReference>
<evidence type="ECO:0000256" key="4">
    <source>
        <dbReference type="ARBA" id="ARBA00022664"/>
    </source>
</evidence>
<dbReference type="RefSeq" id="WP_313793600.1">
    <property type="nucleotide sequence ID" value="NZ_CP102453.1"/>
</dbReference>
<keyword evidence="9" id="KW-0479">Metal-binding</keyword>
<dbReference type="SUPFAM" id="SSF69065">
    <property type="entry name" value="RNase III domain-like"/>
    <property type="match status" value="1"/>
</dbReference>
<dbReference type="NCBIfam" id="TIGR02191">
    <property type="entry name" value="RNaseIII"/>
    <property type="match status" value="1"/>
</dbReference>
<dbReference type="InterPro" id="IPR000999">
    <property type="entry name" value="RNase_III_dom"/>
</dbReference>
<name>A0ABY5P5S3_9LACT</name>
<evidence type="ECO:0000256" key="8">
    <source>
        <dbReference type="ARBA" id="ARBA00022884"/>
    </source>
</evidence>
<evidence type="ECO:0000256" key="5">
    <source>
        <dbReference type="ARBA" id="ARBA00022722"/>
    </source>
</evidence>
<dbReference type="HAMAP" id="MF_00104">
    <property type="entry name" value="RNase_III"/>
    <property type="match status" value="1"/>
</dbReference>
<evidence type="ECO:0000259" key="10">
    <source>
        <dbReference type="PROSITE" id="PS50137"/>
    </source>
</evidence>
<dbReference type="CDD" id="cd10845">
    <property type="entry name" value="DSRM_RNAse_III_family"/>
    <property type="match status" value="1"/>
</dbReference>
<feature type="binding site" evidence="9">
    <location>
        <position position="47"/>
    </location>
    <ligand>
        <name>Mg(2+)</name>
        <dbReference type="ChEBI" id="CHEBI:18420"/>
    </ligand>
</feature>
<dbReference type="Pfam" id="PF00035">
    <property type="entry name" value="dsrm"/>
    <property type="match status" value="1"/>
</dbReference>
<evidence type="ECO:0000256" key="1">
    <source>
        <dbReference type="ARBA" id="ARBA00000109"/>
    </source>
</evidence>
<dbReference type="GO" id="GO:0004525">
    <property type="term" value="F:ribonuclease III activity"/>
    <property type="evidence" value="ECO:0007669"/>
    <property type="project" value="UniProtKB-EC"/>
</dbReference>
<dbReference type="Pfam" id="PF14622">
    <property type="entry name" value="Ribonucleas_3_3"/>
    <property type="match status" value="1"/>
</dbReference>
<comment type="similarity">
    <text evidence="2">Belongs to the ribonuclease III family.</text>
</comment>
<keyword evidence="13" id="KW-1185">Reference proteome</keyword>
<evidence type="ECO:0000313" key="13">
    <source>
        <dbReference type="Proteomes" id="UP001315967"/>
    </source>
</evidence>
<dbReference type="SUPFAM" id="SSF54768">
    <property type="entry name" value="dsRNA-binding domain-like"/>
    <property type="match status" value="1"/>
</dbReference>
<keyword evidence="9" id="KW-0819">tRNA processing</keyword>
<gene>
    <name evidence="9 12" type="primary">rnc</name>
    <name evidence="12" type="ORF">NRE15_00045</name>
</gene>
<evidence type="ECO:0000256" key="2">
    <source>
        <dbReference type="ARBA" id="ARBA00010183"/>
    </source>
</evidence>
<keyword evidence="9" id="KW-0699">rRNA-binding</keyword>
<keyword evidence="3 9" id="KW-0698">rRNA processing</keyword>
<feature type="domain" description="DRBM" evidence="10">
    <location>
        <begin position="160"/>
        <end position="229"/>
    </location>
</feature>
<feature type="domain" description="RNase III" evidence="11">
    <location>
        <begin position="5"/>
        <end position="134"/>
    </location>
</feature>
<dbReference type="InterPro" id="IPR014720">
    <property type="entry name" value="dsRBD_dom"/>
</dbReference>
<feature type="active site" evidence="9">
    <location>
        <position position="123"/>
    </location>
</feature>